<gene>
    <name evidence="3" type="ORF">FA13DRAFT_1813006</name>
</gene>
<evidence type="ECO:0000256" key="2">
    <source>
        <dbReference type="SAM" id="SignalP"/>
    </source>
</evidence>
<dbReference type="Proteomes" id="UP000298030">
    <property type="component" value="Unassembled WGS sequence"/>
</dbReference>
<name>A0A4Y7TH17_COPMI</name>
<feature type="chain" id="PRO_5021364651" evidence="2">
    <location>
        <begin position="22"/>
        <end position="148"/>
    </location>
</feature>
<proteinExistence type="predicted"/>
<feature type="region of interest" description="Disordered" evidence="1">
    <location>
        <begin position="41"/>
        <end position="63"/>
    </location>
</feature>
<keyword evidence="2" id="KW-0732">Signal</keyword>
<reference evidence="3 4" key="1">
    <citation type="journal article" date="2019" name="Nat. Ecol. Evol.">
        <title>Megaphylogeny resolves global patterns of mushroom evolution.</title>
        <authorList>
            <person name="Varga T."/>
            <person name="Krizsan K."/>
            <person name="Foldi C."/>
            <person name="Dima B."/>
            <person name="Sanchez-Garcia M."/>
            <person name="Sanchez-Ramirez S."/>
            <person name="Szollosi G.J."/>
            <person name="Szarkandi J.G."/>
            <person name="Papp V."/>
            <person name="Albert L."/>
            <person name="Andreopoulos W."/>
            <person name="Angelini C."/>
            <person name="Antonin V."/>
            <person name="Barry K.W."/>
            <person name="Bougher N.L."/>
            <person name="Buchanan P."/>
            <person name="Buyck B."/>
            <person name="Bense V."/>
            <person name="Catcheside P."/>
            <person name="Chovatia M."/>
            <person name="Cooper J."/>
            <person name="Damon W."/>
            <person name="Desjardin D."/>
            <person name="Finy P."/>
            <person name="Geml J."/>
            <person name="Haridas S."/>
            <person name="Hughes K."/>
            <person name="Justo A."/>
            <person name="Karasinski D."/>
            <person name="Kautmanova I."/>
            <person name="Kiss B."/>
            <person name="Kocsube S."/>
            <person name="Kotiranta H."/>
            <person name="LaButti K.M."/>
            <person name="Lechner B.E."/>
            <person name="Liimatainen K."/>
            <person name="Lipzen A."/>
            <person name="Lukacs Z."/>
            <person name="Mihaltcheva S."/>
            <person name="Morgado L.N."/>
            <person name="Niskanen T."/>
            <person name="Noordeloos M.E."/>
            <person name="Ohm R.A."/>
            <person name="Ortiz-Santana B."/>
            <person name="Ovrebo C."/>
            <person name="Racz N."/>
            <person name="Riley R."/>
            <person name="Savchenko A."/>
            <person name="Shiryaev A."/>
            <person name="Soop K."/>
            <person name="Spirin V."/>
            <person name="Szebenyi C."/>
            <person name="Tomsovsky M."/>
            <person name="Tulloss R.E."/>
            <person name="Uehling J."/>
            <person name="Grigoriev I.V."/>
            <person name="Vagvolgyi C."/>
            <person name="Papp T."/>
            <person name="Martin F.M."/>
            <person name="Miettinen O."/>
            <person name="Hibbett D.S."/>
            <person name="Nagy L.G."/>
        </authorList>
    </citation>
    <scope>NUCLEOTIDE SEQUENCE [LARGE SCALE GENOMIC DNA]</scope>
    <source>
        <strain evidence="3 4">FP101781</strain>
    </source>
</reference>
<dbReference type="EMBL" id="QPFP01000013">
    <property type="protein sequence ID" value="TEB33301.1"/>
    <property type="molecule type" value="Genomic_DNA"/>
</dbReference>
<accession>A0A4Y7TH17</accession>
<feature type="signal peptide" evidence="2">
    <location>
        <begin position="1"/>
        <end position="21"/>
    </location>
</feature>
<protein>
    <submittedName>
        <fullName evidence="3">Uncharacterized protein</fullName>
    </submittedName>
</protein>
<organism evidence="3 4">
    <name type="scientific">Coprinellus micaceus</name>
    <name type="common">Glistening ink-cap mushroom</name>
    <name type="synonym">Coprinus micaceus</name>
    <dbReference type="NCBI Taxonomy" id="71717"/>
    <lineage>
        <taxon>Eukaryota</taxon>
        <taxon>Fungi</taxon>
        <taxon>Dikarya</taxon>
        <taxon>Basidiomycota</taxon>
        <taxon>Agaricomycotina</taxon>
        <taxon>Agaricomycetes</taxon>
        <taxon>Agaricomycetidae</taxon>
        <taxon>Agaricales</taxon>
        <taxon>Agaricineae</taxon>
        <taxon>Psathyrellaceae</taxon>
        <taxon>Coprinellus</taxon>
    </lineage>
</organism>
<sequence>MRLLLGLMTAIAFAAVSQVGATPTRPGALLPRASPPPCSQRYVCPEPRPYPDTPDSGDDPGPDRFKCRIGWSVSDPNFAFCIYEKNTGNLVGSTPGGIQGLCWDKGMPNPECPTPARRRALPVRPRLAVTQQAAGSVVVGRFSKALKN</sequence>
<dbReference type="OrthoDB" id="3008166at2759"/>
<comment type="caution">
    <text evidence="3">The sequence shown here is derived from an EMBL/GenBank/DDBJ whole genome shotgun (WGS) entry which is preliminary data.</text>
</comment>
<dbReference type="AlphaFoldDB" id="A0A4Y7TH17"/>
<evidence type="ECO:0000256" key="1">
    <source>
        <dbReference type="SAM" id="MobiDB-lite"/>
    </source>
</evidence>
<evidence type="ECO:0000313" key="4">
    <source>
        <dbReference type="Proteomes" id="UP000298030"/>
    </source>
</evidence>
<evidence type="ECO:0000313" key="3">
    <source>
        <dbReference type="EMBL" id="TEB33301.1"/>
    </source>
</evidence>
<keyword evidence="4" id="KW-1185">Reference proteome</keyword>